<dbReference type="STRING" id="247279.NIES1031_17290"/>
<dbReference type="Proteomes" id="UP000185984">
    <property type="component" value="Unassembled WGS sequence"/>
</dbReference>
<accession>A0A1U7HJ26</accession>
<gene>
    <name evidence="3" type="ORF">NIES1031_17290</name>
</gene>
<evidence type="ECO:0000313" key="3">
    <source>
        <dbReference type="EMBL" id="OKH23592.1"/>
    </source>
</evidence>
<dbReference type="RefSeq" id="WP_073550756.1">
    <property type="nucleotide sequence ID" value="NZ_CAWMVK010000007.1"/>
</dbReference>
<organism evidence="3 4">
    <name type="scientific">Chroogloeocystis siderophila 5.2 s.c.1</name>
    <dbReference type="NCBI Taxonomy" id="247279"/>
    <lineage>
        <taxon>Bacteria</taxon>
        <taxon>Bacillati</taxon>
        <taxon>Cyanobacteriota</taxon>
        <taxon>Cyanophyceae</taxon>
        <taxon>Oscillatoriophycideae</taxon>
        <taxon>Chroococcales</taxon>
        <taxon>Chroococcaceae</taxon>
        <taxon>Chroogloeocystis</taxon>
    </lineage>
</organism>
<dbReference type="PANTHER" id="PTHR43395:SF1">
    <property type="entry name" value="CHEMOTAXIS PROTEIN CHEA"/>
    <property type="match status" value="1"/>
</dbReference>
<dbReference type="InterPro" id="IPR008207">
    <property type="entry name" value="Sig_transdc_His_kin_Hpt_dom"/>
</dbReference>
<dbReference type="Gene3D" id="1.20.120.160">
    <property type="entry name" value="HPT domain"/>
    <property type="match status" value="1"/>
</dbReference>
<sequence>MVQEQEQRILGYFIDEANDHLNTIEQGLVNLQDTLTDAEMINAVFRAAHSVKGGAAMLGFDSIQQTSHRLEDYFKVLKENATVQVDQKLETLLLKVFDTLQELINNLETYLSLPEQVVDDLMAKTEPIFTELNDHLELLVQKAKSSDRRSTDLPTHESIRNDLLPVFQNQVMQKLREMLQLFKQPETPQSRQQLQECCQQLSQLGTQLKLPSWSKVCETASEAIANQDNNYRILAPVIIKDLKQSQELVLAGRSSEVSTTQQLQALSAKNIHN</sequence>
<dbReference type="PROSITE" id="PS50894">
    <property type="entry name" value="HPT"/>
    <property type="match status" value="1"/>
</dbReference>
<keyword evidence="4" id="KW-1185">Reference proteome</keyword>
<evidence type="ECO:0000259" key="2">
    <source>
        <dbReference type="PROSITE" id="PS50894"/>
    </source>
</evidence>
<dbReference type="EMBL" id="MRCC01000015">
    <property type="protein sequence ID" value="OKH23592.1"/>
    <property type="molecule type" value="Genomic_DNA"/>
</dbReference>
<dbReference type="InterPro" id="IPR051315">
    <property type="entry name" value="Bact_Chemotaxis_CheA"/>
</dbReference>
<dbReference type="CDD" id="cd00088">
    <property type="entry name" value="HPT"/>
    <property type="match status" value="1"/>
</dbReference>
<reference evidence="3 4" key="1">
    <citation type="submission" date="2016-11" db="EMBL/GenBank/DDBJ databases">
        <title>Draft Genome Sequences of Nine Cyanobacterial Strains from Diverse Habitats.</title>
        <authorList>
            <person name="Zhu T."/>
            <person name="Hou S."/>
            <person name="Lu X."/>
            <person name="Hess W.R."/>
        </authorList>
    </citation>
    <scope>NUCLEOTIDE SEQUENCE [LARGE SCALE GENOMIC DNA]</scope>
    <source>
        <strain evidence="3 4">5.2 s.c.1</strain>
    </source>
</reference>
<protein>
    <recommendedName>
        <fullName evidence="2">HPt domain-containing protein</fullName>
    </recommendedName>
</protein>
<name>A0A1U7HJ26_9CHRO</name>
<keyword evidence="1" id="KW-0597">Phosphoprotein</keyword>
<dbReference type="InterPro" id="IPR036641">
    <property type="entry name" value="HPT_dom_sf"/>
</dbReference>
<dbReference type="PANTHER" id="PTHR43395">
    <property type="entry name" value="SENSOR HISTIDINE KINASE CHEA"/>
    <property type="match status" value="1"/>
</dbReference>
<evidence type="ECO:0000256" key="1">
    <source>
        <dbReference type="PROSITE-ProRule" id="PRU00110"/>
    </source>
</evidence>
<dbReference type="Pfam" id="PF01627">
    <property type="entry name" value="Hpt"/>
    <property type="match status" value="1"/>
</dbReference>
<feature type="modified residue" description="Phosphohistidine" evidence="1">
    <location>
        <position position="49"/>
    </location>
</feature>
<comment type="caution">
    <text evidence="3">The sequence shown here is derived from an EMBL/GenBank/DDBJ whole genome shotgun (WGS) entry which is preliminary data.</text>
</comment>
<dbReference type="GO" id="GO:0000160">
    <property type="term" value="P:phosphorelay signal transduction system"/>
    <property type="evidence" value="ECO:0007669"/>
    <property type="project" value="InterPro"/>
</dbReference>
<dbReference type="SMART" id="SM00073">
    <property type="entry name" value="HPT"/>
    <property type="match status" value="1"/>
</dbReference>
<dbReference type="AlphaFoldDB" id="A0A1U7HJ26"/>
<evidence type="ECO:0000313" key="4">
    <source>
        <dbReference type="Proteomes" id="UP000185984"/>
    </source>
</evidence>
<proteinExistence type="predicted"/>
<dbReference type="SUPFAM" id="SSF47226">
    <property type="entry name" value="Histidine-containing phosphotransfer domain, HPT domain"/>
    <property type="match status" value="1"/>
</dbReference>
<feature type="domain" description="HPt" evidence="2">
    <location>
        <begin position="2"/>
        <end position="110"/>
    </location>
</feature>